<dbReference type="GeneID" id="54479146"/>
<keyword evidence="3" id="KW-1185">Reference proteome</keyword>
<feature type="compositionally biased region" description="Low complexity" evidence="1">
    <location>
        <begin position="91"/>
        <end position="103"/>
    </location>
</feature>
<evidence type="ECO:0000256" key="1">
    <source>
        <dbReference type="SAM" id="MobiDB-lite"/>
    </source>
</evidence>
<dbReference type="Proteomes" id="UP000799767">
    <property type="component" value="Unassembled WGS sequence"/>
</dbReference>
<feature type="compositionally biased region" description="Low complexity" evidence="1">
    <location>
        <begin position="636"/>
        <end position="649"/>
    </location>
</feature>
<feature type="region of interest" description="Disordered" evidence="1">
    <location>
        <begin position="293"/>
        <end position="352"/>
    </location>
</feature>
<dbReference type="EMBL" id="MU001640">
    <property type="protein sequence ID" value="KAF2480245.1"/>
    <property type="molecule type" value="Genomic_DNA"/>
</dbReference>
<evidence type="ECO:0000313" key="2">
    <source>
        <dbReference type="EMBL" id="KAF2480245.1"/>
    </source>
</evidence>
<feature type="compositionally biased region" description="Low complexity" evidence="1">
    <location>
        <begin position="680"/>
        <end position="705"/>
    </location>
</feature>
<accession>A0A6A6PJY8</accession>
<dbReference type="RefSeq" id="XP_033586815.1">
    <property type="nucleotide sequence ID" value="XM_033738144.1"/>
</dbReference>
<dbReference type="AlphaFoldDB" id="A0A6A6PJY8"/>
<sequence>MAMSVDTRNVGRKRTQVLRMSPLLYEQGATSSSLLPMLTAGRATRSRHSLAPQPAKCAPWRAKRYLATPSVPASSAHHPSAQNQAPHKFTPPSISKNSPSNKPGLRQQRDHSACGRPETPLKVRKTRENLKQCSIYADIPPPCMHGALQHAHSRDTSEELHAFPTDLAATRLDTPPAPAGRLESPKDVASAEPALCRQKSVRRRMLTKVKQGITNRARTSPPGHSSHKAETRLLRKWSGRRTQTDNANQRSQSFEISRDSIDSSVDECFESATAAGPDVRSFTGSTVSTAEVLRPSSLTDNTPSDLNYSGTTAVDASTPASHPSRLTPSSPSPLQTPRPLRRSRPTGFEEPSSAASLVVPCVDLEVSVDCSTLDVLAKRDLWVAIKATVQASVPTADAASTTASGAHHATLCKDDYSSLTSTNGLVHGQINTLRLCYRPLNGSRIRDTIGHKTKKNLSIGDTLSLFVKLHVPEVSARDTDSPHTKTEDPATDHDSLFTELESIVGTLETEILHVEARYRHSLLPSNNTVTVRHVCRMNRPRTDCRWSMITLSDSLIVSSAAQMRLARYLSEEHGEGQALELMHEYLDPEVMEVGRKSSGLRASTNERHAEDEQPSVIITDVDREADGVLDVVVDQPFSTAPSTPSAESTPSPPPLQSPLLTSKPQPQPPSQISYFPIAPPLLTAPRTTTALSNPATLPTATTPTHLSPPPPSAKEASQDTVRALWHHIRRSSLSAKQLGEMLAPEESVKCLEAGDEGLRELRQRALSNKRSVGAETLRGWKWEGERDGGRLGGEGVAPWM</sequence>
<feature type="region of interest" description="Disordered" evidence="1">
    <location>
        <begin position="70"/>
        <end position="123"/>
    </location>
</feature>
<gene>
    <name evidence="2" type="ORF">BDY17DRAFT_34832</name>
</gene>
<organism evidence="2 3">
    <name type="scientific">Neohortaea acidophila</name>
    <dbReference type="NCBI Taxonomy" id="245834"/>
    <lineage>
        <taxon>Eukaryota</taxon>
        <taxon>Fungi</taxon>
        <taxon>Dikarya</taxon>
        <taxon>Ascomycota</taxon>
        <taxon>Pezizomycotina</taxon>
        <taxon>Dothideomycetes</taxon>
        <taxon>Dothideomycetidae</taxon>
        <taxon>Mycosphaerellales</taxon>
        <taxon>Teratosphaeriaceae</taxon>
        <taxon>Neohortaea</taxon>
    </lineage>
</organism>
<feature type="compositionally biased region" description="Polar residues" evidence="1">
    <location>
        <begin position="240"/>
        <end position="255"/>
    </location>
</feature>
<feature type="region of interest" description="Disordered" evidence="1">
    <location>
        <begin position="636"/>
        <end position="718"/>
    </location>
</feature>
<evidence type="ECO:0000313" key="3">
    <source>
        <dbReference type="Proteomes" id="UP000799767"/>
    </source>
</evidence>
<name>A0A6A6PJY8_9PEZI</name>
<feature type="region of interest" description="Disordered" evidence="1">
    <location>
        <begin position="215"/>
        <end position="260"/>
    </location>
</feature>
<dbReference type="OrthoDB" id="5596422at2759"/>
<feature type="compositionally biased region" description="Polar residues" evidence="1">
    <location>
        <begin position="296"/>
        <end position="321"/>
    </location>
</feature>
<feature type="compositionally biased region" description="Low complexity" evidence="1">
    <location>
        <begin position="70"/>
        <end position="81"/>
    </location>
</feature>
<proteinExistence type="predicted"/>
<reference evidence="2" key="1">
    <citation type="journal article" date="2020" name="Stud. Mycol.">
        <title>101 Dothideomycetes genomes: a test case for predicting lifestyles and emergence of pathogens.</title>
        <authorList>
            <person name="Haridas S."/>
            <person name="Albert R."/>
            <person name="Binder M."/>
            <person name="Bloem J."/>
            <person name="Labutti K."/>
            <person name="Salamov A."/>
            <person name="Andreopoulos B."/>
            <person name="Baker S."/>
            <person name="Barry K."/>
            <person name="Bills G."/>
            <person name="Bluhm B."/>
            <person name="Cannon C."/>
            <person name="Castanera R."/>
            <person name="Culley D."/>
            <person name="Daum C."/>
            <person name="Ezra D."/>
            <person name="Gonzalez J."/>
            <person name="Henrissat B."/>
            <person name="Kuo A."/>
            <person name="Liang C."/>
            <person name="Lipzen A."/>
            <person name="Lutzoni F."/>
            <person name="Magnuson J."/>
            <person name="Mondo S."/>
            <person name="Nolan M."/>
            <person name="Ohm R."/>
            <person name="Pangilinan J."/>
            <person name="Park H.-J."/>
            <person name="Ramirez L."/>
            <person name="Alfaro M."/>
            <person name="Sun H."/>
            <person name="Tritt A."/>
            <person name="Yoshinaga Y."/>
            <person name="Zwiers L.-H."/>
            <person name="Turgeon B."/>
            <person name="Goodwin S."/>
            <person name="Spatafora J."/>
            <person name="Crous P."/>
            <person name="Grigoriev I."/>
        </authorList>
    </citation>
    <scope>NUCLEOTIDE SEQUENCE</scope>
    <source>
        <strain evidence="2">CBS 113389</strain>
    </source>
</reference>
<protein>
    <submittedName>
        <fullName evidence="2">Uncharacterized protein</fullName>
    </submittedName>
</protein>